<dbReference type="SUPFAM" id="SSF143631">
    <property type="entry name" value="ApbE-like"/>
    <property type="match status" value="1"/>
</dbReference>
<proteinExistence type="inferred from homology"/>
<feature type="binding site" evidence="11">
    <location>
        <position position="289"/>
    </location>
    <ligand>
        <name>Mg(2+)</name>
        <dbReference type="ChEBI" id="CHEBI:18420"/>
    </ligand>
</feature>
<organism evidence="13 14">
    <name type="scientific">Candidatus Ornithospirochaeta avicola</name>
    <dbReference type="NCBI Taxonomy" id="2840896"/>
    <lineage>
        <taxon>Bacteria</taxon>
        <taxon>Pseudomonadati</taxon>
        <taxon>Spirochaetota</taxon>
        <taxon>Spirochaetia</taxon>
        <taxon>Spirochaetales</taxon>
        <taxon>Spirochaetaceae</taxon>
        <taxon>Spirochaetaceae incertae sedis</taxon>
        <taxon>Candidatus Ornithospirochaeta</taxon>
    </lineage>
</organism>
<name>A0A9D1TPG4_9SPIO</name>
<comment type="caution">
    <text evidence="13">The sequence shown here is derived from an EMBL/GenBank/DDBJ whole genome shotgun (WGS) entry which is preliminary data.</text>
</comment>
<dbReference type="EMBL" id="DXHU01000023">
    <property type="protein sequence ID" value="HIV99405.1"/>
    <property type="molecule type" value="Genomic_DNA"/>
</dbReference>
<evidence type="ECO:0000256" key="5">
    <source>
        <dbReference type="ARBA" id="ARBA00022723"/>
    </source>
</evidence>
<feature type="signal peptide" evidence="12">
    <location>
        <begin position="1"/>
        <end position="24"/>
    </location>
</feature>
<evidence type="ECO:0000256" key="1">
    <source>
        <dbReference type="ARBA" id="ARBA00011955"/>
    </source>
</evidence>
<feature type="chain" id="PRO_5039752989" description="FAD:protein FMN transferase" evidence="12">
    <location>
        <begin position="25"/>
        <end position="322"/>
    </location>
</feature>
<dbReference type="EC" id="2.7.1.180" evidence="1 10"/>
<comment type="cofactor">
    <cofactor evidence="11">
        <name>Mg(2+)</name>
        <dbReference type="ChEBI" id="CHEBI:18420"/>
    </cofactor>
    <cofactor evidence="11">
        <name>Mn(2+)</name>
        <dbReference type="ChEBI" id="CHEBI:29035"/>
    </cofactor>
    <text evidence="11">Magnesium. Can also use manganese.</text>
</comment>
<evidence type="ECO:0000256" key="2">
    <source>
        <dbReference type="ARBA" id="ARBA00016337"/>
    </source>
</evidence>
<reference evidence="13" key="1">
    <citation type="journal article" date="2021" name="PeerJ">
        <title>Extensive microbial diversity within the chicken gut microbiome revealed by metagenomics and culture.</title>
        <authorList>
            <person name="Gilroy R."/>
            <person name="Ravi A."/>
            <person name="Getino M."/>
            <person name="Pursley I."/>
            <person name="Horton D.L."/>
            <person name="Alikhan N.F."/>
            <person name="Baker D."/>
            <person name="Gharbi K."/>
            <person name="Hall N."/>
            <person name="Watson M."/>
            <person name="Adriaenssens E.M."/>
            <person name="Foster-Nyarko E."/>
            <person name="Jarju S."/>
            <person name="Secka A."/>
            <person name="Antonio M."/>
            <person name="Oren A."/>
            <person name="Chaudhuri R.R."/>
            <person name="La Ragione R."/>
            <person name="Hildebrand F."/>
            <person name="Pallen M.J."/>
        </authorList>
    </citation>
    <scope>NUCLEOTIDE SEQUENCE</scope>
    <source>
        <strain evidence="13">Gambia11-129</strain>
    </source>
</reference>
<dbReference type="InterPro" id="IPR003374">
    <property type="entry name" value="ApbE-like_sf"/>
</dbReference>
<accession>A0A9D1TPG4</accession>
<keyword evidence="12" id="KW-0472">Membrane</keyword>
<evidence type="ECO:0000256" key="12">
    <source>
        <dbReference type="RuleBase" id="RU363002"/>
    </source>
</evidence>
<evidence type="ECO:0000256" key="10">
    <source>
        <dbReference type="PIRNR" id="PIRNR006268"/>
    </source>
</evidence>
<sequence length="322" mass="35253">MRKIKLVFLPFLALILFSSCIAERAYTENEILMDTVNAITVYSKEEYENIVPAAFDLIREKSNLVDRYSSSSEIFIVNENASSFPVEVSSDVFNLISFALDMSYETDGVFNIAIGPLVDLWKIGTDEARLPGPEEIEEALLLCDYKSIVLDEVNHTVSFLKKGMSIDLGAVAKGWIANEVVSLMKEMGCEKAIVNLGGNVYVIGEKEEGKSWTVGLQNPDLEFGGSYATVDVSDSSVVTSGAYERFFTAEDGTRYHHILDPRTGYPSSSDIQSVSIISADSALADALSTTCFILGVDAAAEICERWGVSAVLLTLDNDIIRL</sequence>
<evidence type="ECO:0000256" key="11">
    <source>
        <dbReference type="PIRSR" id="PIRSR006268-2"/>
    </source>
</evidence>
<keyword evidence="4 10" id="KW-0808">Transferase</keyword>
<dbReference type="Pfam" id="PF02424">
    <property type="entry name" value="ApbE"/>
    <property type="match status" value="1"/>
</dbReference>
<evidence type="ECO:0000256" key="6">
    <source>
        <dbReference type="ARBA" id="ARBA00022827"/>
    </source>
</evidence>
<dbReference type="GO" id="GO:0016740">
    <property type="term" value="F:transferase activity"/>
    <property type="evidence" value="ECO:0007669"/>
    <property type="project" value="UniProtKB-UniRule"/>
</dbReference>
<gene>
    <name evidence="13" type="ORF">IAB12_06490</name>
</gene>
<evidence type="ECO:0000256" key="4">
    <source>
        <dbReference type="ARBA" id="ARBA00022679"/>
    </source>
</evidence>
<comment type="catalytic activity">
    <reaction evidence="9 10 12">
        <text>L-threonyl-[protein] + FAD = FMN-L-threonyl-[protein] + AMP + H(+)</text>
        <dbReference type="Rhea" id="RHEA:36847"/>
        <dbReference type="Rhea" id="RHEA-COMP:11060"/>
        <dbReference type="Rhea" id="RHEA-COMP:11061"/>
        <dbReference type="ChEBI" id="CHEBI:15378"/>
        <dbReference type="ChEBI" id="CHEBI:30013"/>
        <dbReference type="ChEBI" id="CHEBI:57692"/>
        <dbReference type="ChEBI" id="CHEBI:74257"/>
        <dbReference type="ChEBI" id="CHEBI:456215"/>
        <dbReference type="EC" id="2.7.1.180"/>
    </reaction>
</comment>
<evidence type="ECO:0000256" key="9">
    <source>
        <dbReference type="ARBA" id="ARBA00048540"/>
    </source>
</evidence>
<keyword evidence="12" id="KW-0997">Cell inner membrane</keyword>
<evidence type="ECO:0000313" key="13">
    <source>
        <dbReference type="EMBL" id="HIV99405.1"/>
    </source>
</evidence>
<protein>
    <recommendedName>
        <fullName evidence="2 10">FAD:protein FMN transferase</fullName>
        <ecNumber evidence="1 10">2.7.1.180</ecNumber>
    </recommendedName>
    <alternativeName>
        <fullName evidence="8 10">Flavin transferase</fullName>
    </alternativeName>
</protein>
<dbReference type="InterPro" id="IPR024932">
    <property type="entry name" value="ApbE"/>
</dbReference>
<dbReference type="Gene3D" id="3.10.520.10">
    <property type="entry name" value="ApbE-like domains"/>
    <property type="match status" value="1"/>
</dbReference>
<comment type="function">
    <text evidence="12">Flavin transferase that catalyzes the transfer of the FMN moiety of FAD and its covalent binding to the hydroxyl group of a threonine residue in a target flavoprotein.</text>
</comment>
<keyword evidence="6 10" id="KW-0274">FAD</keyword>
<comment type="subcellular location">
    <subcellularLocation>
        <location evidence="12">Cell inner membrane</location>
        <topology evidence="12">Lipid-anchor</topology>
        <orientation evidence="12">Periplasmic side</orientation>
    </subcellularLocation>
</comment>
<dbReference type="Proteomes" id="UP000823936">
    <property type="component" value="Unassembled WGS sequence"/>
</dbReference>
<keyword evidence="7 10" id="KW-0460">Magnesium</keyword>
<evidence type="ECO:0000313" key="14">
    <source>
        <dbReference type="Proteomes" id="UP000823936"/>
    </source>
</evidence>
<dbReference type="PROSITE" id="PS51257">
    <property type="entry name" value="PROKAR_LIPOPROTEIN"/>
    <property type="match status" value="1"/>
</dbReference>
<keyword evidence="12" id="KW-0449">Lipoprotein</keyword>
<dbReference type="GO" id="GO:0005886">
    <property type="term" value="C:plasma membrane"/>
    <property type="evidence" value="ECO:0007669"/>
    <property type="project" value="UniProtKB-SubCell"/>
</dbReference>
<evidence type="ECO:0000256" key="8">
    <source>
        <dbReference type="ARBA" id="ARBA00031306"/>
    </source>
</evidence>
<dbReference type="PANTHER" id="PTHR30040:SF2">
    <property type="entry name" value="FAD:PROTEIN FMN TRANSFERASE"/>
    <property type="match status" value="1"/>
</dbReference>
<feature type="binding site" evidence="11">
    <location>
        <position position="170"/>
    </location>
    <ligand>
        <name>Mg(2+)</name>
        <dbReference type="ChEBI" id="CHEBI:18420"/>
    </ligand>
</feature>
<dbReference type="GO" id="GO:0046872">
    <property type="term" value="F:metal ion binding"/>
    <property type="evidence" value="ECO:0007669"/>
    <property type="project" value="UniProtKB-UniRule"/>
</dbReference>
<keyword evidence="5 10" id="KW-0479">Metal-binding</keyword>
<keyword evidence="12" id="KW-1003">Cell membrane</keyword>
<dbReference type="PANTHER" id="PTHR30040">
    <property type="entry name" value="THIAMINE BIOSYNTHESIS LIPOPROTEIN APBE"/>
    <property type="match status" value="1"/>
</dbReference>
<evidence type="ECO:0000256" key="3">
    <source>
        <dbReference type="ARBA" id="ARBA00022630"/>
    </source>
</evidence>
<dbReference type="AlphaFoldDB" id="A0A9D1TPG4"/>
<keyword evidence="12" id="KW-0732">Signal</keyword>
<comment type="similarity">
    <text evidence="10 12">Belongs to the ApbE family.</text>
</comment>
<keyword evidence="3 10" id="KW-0285">Flavoprotein</keyword>
<evidence type="ECO:0000256" key="7">
    <source>
        <dbReference type="ARBA" id="ARBA00022842"/>
    </source>
</evidence>
<reference evidence="13" key="2">
    <citation type="submission" date="2021-04" db="EMBL/GenBank/DDBJ databases">
        <authorList>
            <person name="Gilroy R."/>
        </authorList>
    </citation>
    <scope>NUCLEOTIDE SEQUENCE</scope>
    <source>
        <strain evidence="13">Gambia11-129</strain>
    </source>
</reference>
<dbReference type="PIRSF" id="PIRSF006268">
    <property type="entry name" value="ApbE"/>
    <property type="match status" value="1"/>
</dbReference>
<feature type="binding site" evidence="11">
    <location>
        <position position="285"/>
    </location>
    <ligand>
        <name>Mg(2+)</name>
        <dbReference type="ChEBI" id="CHEBI:18420"/>
    </ligand>
</feature>